<keyword evidence="11 12" id="KW-0472">Membrane</keyword>
<dbReference type="EMBL" id="JACHGF010000002">
    <property type="protein sequence ID" value="MBB5283899.1"/>
    <property type="molecule type" value="Genomic_DNA"/>
</dbReference>
<feature type="domain" description="Fatty acid desaturase" evidence="13">
    <location>
        <begin position="93"/>
        <end position="294"/>
    </location>
</feature>
<feature type="transmembrane region" description="Helical" evidence="12">
    <location>
        <begin position="28"/>
        <end position="46"/>
    </location>
</feature>
<dbReference type="InterPro" id="IPR005804">
    <property type="entry name" value="FA_desaturase_dom"/>
</dbReference>
<proteinExistence type="inferred from homology"/>
<evidence type="ECO:0000256" key="8">
    <source>
        <dbReference type="ARBA" id="ARBA00023002"/>
    </source>
</evidence>
<evidence type="ECO:0000256" key="12">
    <source>
        <dbReference type="SAM" id="Phobius"/>
    </source>
</evidence>
<comment type="similarity">
    <text evidence="2">Belongs to the fatty acid desaturase type 1 family. AlkB subfamily.</text>
</comment>
<evidence type="ECO:0000256" key="11">
    <source>
        <dbReference type="ARBA" id="ARBA00023136"/>
    </source>
</evidence>
<evidence type="ECO:0000259" key="13">
    <source>
        <dbReference type="Pfam" id="PF00487"/>
    </source>
</evidence>
<dbReference type="RefSeq" id="WP_184173676.1">
    <property type="nucleotide sequence ID" value="NZ_JACHGF010000002.1"/>
</dbReference>
<evidence type="ECO:0000256" key="4">
    <source>
        <dbReference type="ARBA" id="ARBA00022519"/>
    </source>
</evidence>
<organism evidence="14 15">
    <name type="scientific">Rhabdobacter roseus</name>
    <dbReference type="NCBI Taxonomy" id="1655419"/>
    <lineage>
        <taxon>Bacteria</taxon>
        <taxon>Pseudomonadati</taxon>
        <taxon>Bacteroidota</taxon>
        <taxon>Cytophagia</taxon>
        <taxon>Cytophagales</taxon>
        <taxon>Cytophagaceae</taxon>
        <taxon>Rhabdobacter</taxon>
    </lineage>
</organism>
<dbReference type="EC" id="1.14.15.3" evidence="14"/>
<evidence type="ECO:0000256" key="1">
    <source>
        <dbReference type="ARBA" id="ARBA00004429"/>
    </source>
</evidence>
<keyword evidence="6" id="KW-0479">Metal-binding</keyword>
<feature type="transmembrane region" description="Helical" evidence="12">
    <location>
        <begin position="227"/>
        <end position="248"/>
    </location>
</feature>
<comment type="caution">
    <text evidence="14">The sequence shown here is derived from an EMBL/GenBank/DDBJ whole genome shotgun (WGS) entry which is preliminary data.</text>
</comment>
<dbReference type="InterPro" id="IPR033885">
    <property type="entry name" value="AlkB/XylM"/>
</dbReference>
<dbReference type="GO" id="GO:0005886">
    <property type="term" value="C:plasma membrane"/>
    <property type="evidence" value="ECO:0007669"/>
    <property type="project" value="UniProtKB-SubCell"/>
</dbReference>
<gene>
    <name evidence="14" type="ORF">HNQ92_002025</name>
</gene>
<dbReference type="AlphaFoldDB" id="A0A840TW78"/>
<keyword evidence="10 14" id="KW-0503">Monooxygenase</keyword>
<keyword evidence="3" id="KW-1003">Cell membrane</keyword>
<dbReference type="GO" id="GO:0006629">
    <property type="term" value="P:lipid metabolic process"/>
    <property type="evidence" value="ECO:0007669"/>
    <property type="project" value="InterPro"/>
</dbReference>
<keyword evidence="8 14" id="KW-0560">Oxidoreductase</keyword>
<sequence length="340" mass="39659">MAKCVKYLIPSMLSLTFLYLTWYWDYYYFFLILLLANVLNGAWGEFTNEEIRAELHFFYKSTRARFVKILNAIILLGVFGVYLYVVDSGRLSSWHLVGFTVSVGVLTGCFVVTLAHDLLHSHTHLEQSLASLLLLVAGIPHFTNDHLFGHHRMIGLREDETTAKLGDSFYTYFRKAAWFRLKCSYFSSYPLPRKMRFQIKLANVVMALSLLTIYAGIWLFAQRPLAVLGFFVGQGFVSYVLYELINYIQHYGLQRKIEPNGKREPIRLEHAWNCYYKYTNYILFLLPIHSVHHLPTARKARNLMGPRLPYLYFVMVALALAPKLWFEKMNPLAARHQDKK</sequence>
<dbReference type="PANTHER" id="PTHR38674:SF1">
    <property type="entry name" value="ALKANE 1-MONOOXYGENASE 1"/>
    <property type="match status" value="1"/>
</dbReference>
<keyword evidence="7 12" id="KW-1133">Transmembrane helix</keyword>
<accession>A0A840TW78</accession>
<keyword evidence="5 12" id="KW-0812">Transmembrane</keyword>
<evidence type="ECO:0000256" key="3">
    <source>
        <dbReference type="ARBA" id="ARBA00022475"/>
    </source>
</evidence>
<evidence type="ECO:0000256" key="7">
    <source>
        <dbReference type="ARBA" id="ARBA00022989"/>
    </source>
</evidence>
<name>A0A840TW78_9BACT</name>
<feature type="transmembrane region" description="Helical" evidence="12">
    <location>
        <begin position="91"/>
        <end position="115"/>
    </location>
</feature>
<protein>
    <submittedName>
        <fullName evidence="14">Alkane 1-monooxygenase</fullName>
        <ecNumber evidence="14">1.14.15.3</ecNumber>
    </submittedName>
</protein>
<dbReference type="PANTHER" id="PTHR38674">
    <property type="entry name" value="ALKANE 1-MONOOXYGENASE 1"/>
    <property type="match status" value="1"/>
</dbReference>
<dbReference type="Proteomes" id="UP000557307">
    <property type="component" value="Unassembled WGS sequence"/>
</dbReference>
<keyword evidence="15" id="KW-1185">Reference proteome</keyword>
<dbReference type="GO" id="GO:0004497">
    <property type="term" value="F:monooxygenase activity"/>
    <property type="evidence" value="ECO:0007669"/>
    <property type="project" value="UniProtKB-KW"/>
</dbReference>
<evidence type="ECO:0000256" key="6">
    <source>
        <dbReference type="ARBA" id="ARBA00022723"/>
    </source>
</evidence>
<evidence type="ECO:0000256" key="9">
    <source>
        <dbReference type="ARBA" id="ARBA00023004"/>
    </source>
</evidence>
<evidence type="ECO:0000256" key="2">
    <source>
        <dbReference type="ARBA" id="ARBA00010823"/>
    </source>
</evidence>
<evidence type="ECO:0000256" key="10">
    <source>
        <dbReference type="ARBA" id="ARBA00023033"/>
    </source>
</evidence>
<evidence type="ECO:0000313" key="15">
    <source>
        <dbReference type="Proteomes" id="UP000557307"/>
    </source>
</evidence>
<dbReference type="GO" id="GO:0046872">
    <property type="term" value="F:metal ion binding"/>
    <property type="evidence" value="ECO:0007669"/>
    <property type="project" value="UniProtKB-KW"/>
</dbReference>
<keyword evidence="9" id="KW-0408">Iron</keyword>
<keyword evidence="4" id="KW-0997">Cell inner membrane</keyword>
<reference evidence="14 15" key="1">
    <citation type="submission" date="2020-08" db="EMBL/GenBank/DDBJ databases">
        <title>Genomic Encyclopedia of Type Strains, Phase IV (KMG-IV): sequencing the most valuable type-strain genomes for metagenomic binning, comparative biology and taxonomic classification.</title>
        <authorList>
            <person name="Goeker M."/>
        </authorList>
    </citation>
    <scope>NUCLEOTIDE SEQUENCE [LARGE SCALE GENOMIC DNA]</scope>
    <source>
        <strain evidence="14 15">DSM 105074</strain>
    </source>
</reference>
<feature type="transmembrane region" description="Helical" evidence="12">
    <location>
        <begin position="201"/>
        <end position="221"/>
    </location>
</feature>
<dbReference type="Pfam" id="PF00487">
    <property type="entry name" value="FA_desaturase"/>
    <property type="match status" value="1"/>
</dbReference>
<feature type="transmembrane region" description="Helical" evidence="12">
    <location>
        <begin position="66"/>
        <end position="85"/>
    </location>
</feature>
<comment type="subcellular location">
    <subcellularLocation>
        <location evidence="1">Cell inner membrane</location>
        <topology evidence="1">Multi-pass membrane protein</topology>
    </subcellularLocation>
</comment>
<feature type="transmembrane region" description="Helical" evidence="12">
    <location>
        <begin position="308"/>
        <end position="326"/>
    </location>
</feature>
<evidence type="ECO:0000256" key="5">
    <source>
        <dbReference type="ARBA" id="ARBA00022692"/>
    </source>
</evidence>
<evidence type="ECO:0000313" key="14">
    <source>
        <dbReference type="EMBL" id="MBB5283899.1"/>
    </source>
</evidence>